<keyword evidence="5" id="KW-0393">Immunoglobulin domain</keyword>
<name>A0AAF5DME4_STRER</name>
<dbReference type="SMART" id="SM00408">
    <property type="entry name" value="IGc2"/>
    <property type="match status" value="5"/>
</dbReference>
<dbReference type="Pfam" id="PF13895">
    <property type="entry name" value="Ig_2"/>
    <property type="match status" value="2"/>
</dbReference>
<evidence type="ECO:0000259" key="8">
    <source>
        <dbReference type="PROSITE" id="PS50853"/>
    </source>
</evidence>
<dbReference type="WBParaSite" id="TCONS_00013885.p1">
    <property type="protein sequence ID" value="TCONS_00013885.p1"/>
    <property type="gene ID" value="XLOC_008897"/>
</dbReference>
<dbReference type="Pfam" id="PF07686">
    <property type="entry name" value="V-set"/>
    <property type="match status" value="1"/>
</dbReference>
<dbReference type="SMART" id="SM00409">
    <property type="entry name" value="IG"/>
    <property type="match status" value="4"/>
</dbReference>
<feature type="domain" description="Ig-like" evidence="7">
    <location>
        <begin position="281"/>
        <end position="342"/>
    </location>
</feature>
<dbReference type="InterPro" id="IPR003961">
    <property type="entry name" value="FN3_dom"/>
</dbReference>
<keyword evidence="3" id="KW-1015">Disulfide bond</keyword>
<evidence type="ECO:0000256" key="4">
    <source>
        <dbReference type="ARBA" id="ARBA00023180"/>
    </source>
</evidence>
<dbReference type="SUPFAM" id="SSF49265">
    <property type="entry name" value="Fibronectin type III"/>
    <property type="match status" value="1"/>
</dbReference>
<dbReference type="Pfam" id="PF13927">
    <property type="entry name" value="Ig_3"/>
    <property type="match status" value="2"/>
</dbReference>
<protein>
    <submittedName>
        <fullName evidence="10">Uncharacterized protein</fullName>
    </submittedName>
</protein>
<dbReference type="InterPro" id="IPR003598">
    <property type="entry name" value="Ig_sub2"/>
</dbReference>
<keyword evidence="2 6" id="KW-0472">Membrane</keyword>
<dbReference type="SUPFAM" id="SSF48726">
    <property type="entry name" value="Immunoglobulin"/>
    <property type="match status" value="4"/>
</dbReference>
<keyword evidence="4" id="KW-0325">Glycoprotein</keyword>
<dbReference type="PANTHER" id="PTHR11640:SF31">
    <property type="entry name" value="IRREGULAR CHIASM C-ROUGHEST PROTEIN-RELATED"/>
    <property type="match status" value="1"/>
</dbReference>
<dbReference type="GO" id="GO:0005911">
    <property type="term" value="C:cell-cell junction"/>
    <property type="evidence" value="ECO:0007669"/>
    <property type="project" value="TreeGrafter"/>
</dbReference>
<reference evidence="10" key="1">
    <citation type="submission" date="2024-02" db="UniProtKB">
        <authorList>
            <consortium name="WormBaseParasite"/>
        </authorList>
    </citation>
    <scope>IDENTIFICATION</scope>
</reference>
<evidence type="ECO:0000256" key="2">
    <source>
        <dbReference type="ARBA" id="ARBA00023136"/>
    </source>
</evidence>
<proteinExistence type="predicted"/>
<evidence type="ECO:0000259" key="7">
    <source>
        <dbReference type="PROSITE" id="PS50835"/>
    </source>
</evidence>
<evidence type="ECO:0000256" key="6">
    <source>
        <dbReference type="SAM" id="Phobius"/>
    </source>
</evidence>
<sequence length="861" mass="100019">MKTSWIQRNSLLTLQCDVLLTEEESENYTLEWRKDNKLIFSAYGNEDSGHSIESMQVSRRLARASNLSLTIHSVDEADKGIYQCIVTKYNSNNINELKPIILSPKPGINEEFHFMNLGQPFSYECKIQSLPPAEINWTKDDRIIASTANLTFPILKPEHQGVYTCVAVNVDGTEKSKLRLALSRLPIIDTILENKTVIEGEMVTWNCKAQSVPTNITYNWLFKNSSIKKQEIGLRTKWINDGTIEIYNVTKKDKGMFTCLVNNGIQEPVKMNVFLDVLYKPFLSNNINNDSNDDNITCNFDSNPPIHHVIWRKNGIVVLNNSNEVYNINKANENDSGIYSCQGFNELGLTLPRFTKIPPPKFSINKGDNLILECDGFASPPPLQYWLRNGKKTYSSKMVVERVDYEDYGKYECILSSQDLIVKKTTEVLIMNVKPQPCSNVETDCQFYPKTITTINWTPGFDGGRSQTFKVYWRSQKSEHWFTNHLTTTNYTMSFENLKKFTEYEIKIESQNMYGKIISQPFKIYSCGILMPPTQIDFINNFYILNWEKVNDAEKYKISYRTEKMKSFITLSVISQNNYTLPEFLKNQHNTQIYIQSLRSHYHDSVPSTIITINSAYINFTLPFILLFSGIVLLIIIFFLFIYKRKCYRIFKNFSDTLYSNNTSNKNIKRCNVIERDSCASKSSWNFQQNSFLYNEDIPNEKMIINDTYRSKYFNQPSKENTLSSKINREWLLHHMNTINNNCHSNHSTSSSSLQTISHPHQLSSKEINKNERFIKEYYNEANYITPNYTNNPYYSSSKTVLTETPVMAMMKDKYIHSGGTIDSLNYLQELRVKQLKYEYNQNNTTTFTEENKLLRQVALK</sequence>
<evidence type="ECO:0000256" key="3">
    <source>
        <dbReference type="ARBA" id="ARBA00023157"/>
    </source>
</evidence>
<organism evidence="9 10">
    <name type="scientific">Strongyloides stercoralis</name>
    <name type="common">Threadworm</name>
    <dbReference type="NCBI Taxonomy" id="6248"/>
    <lineage>
        <taxon>Eukaryota</taxon>
        <taxon>Metazoa</taxon>
        <taxon>Ecdysozoa</taxon>
        <taxon>Nematoda</taxon>
        <taxon>Chromadorea</taxon>
        <taxon>Rhabditida</taxon>
        <taxon>Tylenchina</taxon>
        <taxon>Panagrolaimomorpha</taxon>
        <taxon>Strongyloidoidea</taxon>
        <taxon>Strongyloididae</taxon>
        <taxon>Strongyloides</taxon>
    </lineage>
</organism>
<dbReference type="InterPro" id="IPR007110">
    <property type="entry name" value="Ig-like_dom"/>
</dbReference>
<dbReference type="Proteomes" id="UP000035681">
    <property type="component" value="Unplaced"/>
</dbReference>
<feature type="domain" description="Ig-like" evidence="7">
    <location>
        <begin position="1"/>
        <end position="95"/>
    </location>
</feature>
<dbReference type="Gene3D" id="2.60.40.10">
    <property type="entry name" value="Immunoglobulins"/>
    <property type="match status" value="6"/>
</dbReference>
<accession>A0AAF5DME4</accession>
<dbReference type="GO" id="GO:0098609">
    <property type="term" value="P:cell-cell adhesion"/>
    <property type="evidence" value="ECO:0007669"/>
    <property type="project" value="TreeGrafter"/>
</dbReference>
<dbReference type="GO" id="GO:0050839">
    <property type="term" value="F:cell adhesion molecule binding"/>
    <property type="evidence" value="ECO:0007669"/>
    <property type="project" value="TreeGrafter"/>
</dbReference>
<feature type="domain" description="Ig-like" evidence="7">
    <location>
        <begin position="186"/>
        <end position="272"/>
    </location>
</feature>
<dbReference type="CDD" id="cd00063">
    <property type="entry name" value="FN3"/>
    <property type="match status" value="1"/>
</dbReference>
<feature type="domain" description="Ig-like" evidence="7">
    <location>
        <begin position="104"/>
        <end position="183"/>
    </location>
</feature>
<keyword evidence="9" id="KW-1185">Reference proteome</keyword>
<dbReference type="InterPro" id="IPR036116">
    <property type="entry name" value="FN3_sf"/>
</dbReference>
<feature type="transmembrane region" description="Helical" evidence="6">
    <location>
        <begin position="620"/>
        <end position="643"/>
    </location>
</feature>
<evidence type="ECO:0000256" key="1">
    <source>
        <dbReference type="ARBA" id="ARBA00004479"/>
    </source>
</evidence>
<comment type="subcellular location">
    <subcellularLocation>
        <location evidence="1">Membrane</location>
        <topology evidence="1">Single-pass type I membrane protein</topology>
    </subcellularLocation>
</comment>
<dbReference type="InterPro" id="IPR036179">
    <property type="entry name" value="Ig-like_dom_sf"/>
</dbReference>
<dbReference type="InterPro" id="IPR013783">
    <property type="entry name" value="Ig-like_fold"/>
</dbReference>
<dbReference type="PROSITE" id="PS50853">
    <property type="entry name" value="FN3"/>
    <property type="match status" value="1"/>
</dbReference>
<evidence type="ECO:0000313" key="9">
    <source>
        <dbReference type="Proteomes" id="UP000035681"/>
    </source>
</evidence>
<dbReference type="PANTHER" id="PTHR11640">
    <property type="entry name" value="NEPHRIN"/>
    <property type="match status" value="1"/>
</dbReference>
<feature type="domain" description="Ig-like" evidence="7">
    <location>
        <begin position="352"/>
        <end position="429"/>
    </location>
</feature>
<dbReference type="PROSITE" id="PS50835">
    <property type="entry name" value="IG_LIKE"/>
    <property type="match status" value="5"/>
</dbReference>
<feature type="domain" description="Fibronectin type-III" evidence="8">
    <location>
        <begin position="437"/>
        <end position="533"/>
    </location>
</feature>
<dbReference type="CDD" id="cd00096">
    <property type="entry name" value="Ig"/>
    <property type="match status" value="2"/>
</dbReference>
<dbReference type="InterPro" id="IPR051275">
    <property type="entry name" value="Cell_adhesion_signaling"/>
</dbReference>
<dbReference type="AlphaFoldDB" id="A0AAF5DME4"/>
<keyword evidence="6" id="KW-0812">Transmembrane</keyword>
<dbReference type="GO" id="GO:0005886">
    <property type="term" value="C:plasma membrane"/>
    <property type="evidence" value="ECO:0007669"/>
    <property type="project" value="TreeGrafter"/>
</dbReference>
<evidence type="ECO:0000256" key="5">
    <source>
        <dbReference type="ARBA" id="ARBA00023319"/>
    </source>
</evidence>
<keyword evidence="6" id="KW-1133">Transmembrane helix</keyword>
<dbReference type="InterPro" id="IPR003599">
    <property type="entry name" value="Ig_sub"/>
</dbReference>
<dbReference type="InterPro" id="IPR013106">
    <property type="entry name" value="Ig_V-set"/>
</dbReference>
<evidence type="ECO:0000313" key="10">
    <source>
        <dbReference type="WBParaSite" id="TCONS_00013885.p1"/>
    </source>
</evidence>